<dbReference type="Proteomes" id="UP001189429">
    <property type="component" value="Unassembled WGS sequence"/>
</dbReference>
<dbReference type="EMBL" id="CAUYUJ010017036">
    <property type="protein sequence ID" value="CAK0871092.1"/>
    <property type="molecule type" value="Genomic_DNA"/>
</dbReference>
<evidence type="ECO:0000313" key="3">
    <source>
        <dbReference type="Proteomes" id="UP001189429"/>
    </source>
</evidence>
<accession>A0ABN9VDA8</accession>
<evidence type="ECO:0000256" key="1">
    <source>
        <dbReference type="SAM" id="MobiDB-lite"/>
    </source>
</evidence>
<protein>
    <submittedName>
        <fullName evidence="2">Uncharacterized protein</fullName>
    </submittedName>
</protein>
<gene>
    <name evidence="2" type="ORF">PCOR1329_LOCUS57031</name>
</gene>
<feature type="compositionally biased region" description="Basic residues" evidence="1">
    <location>
        <begin position="168"/>
        <end position="187"/>
    </location>
</feature>
<sequence length="211" mass="22792">MGSSLITRGIPAQSRRMTAPPRRAPSTTAFEKSHAEDGTVNSSFEGQEPGCTSSCAPRGARSGLHSTAPLSSSISVALRGSRWRLLAGCHALCRLCHGSRGLHQQLKLPSCASSGREHRVAQVDVVLGIVWHQTPPEGLIKEQRATGAGSITQNIITTQIVQDAVRKNSSRSKTRFRIRSQRRRKNKSTTASIAGKPQSRSHQCRRIVLGA</sequence>
<feature type="region of interest" description="Disordered" evidence="1">
    <location>
        <begin position="166"/>
        <end position="203"/>
    </location>
</feature>
<evidence type="ECO:0000313" key="2">
    <source>
        <dbReference type="EMBL" id="CAK0871092.1"/>
    </source>
</evidence>
<proteinExistence type="predicted"/>
<comment type="caution">
    <text evidence="2">The sequence shown here is derived from an EMBL/GenBank/DDBJ whole genome shotgun (WGS) entry which is preliminary data.</text>
</comment>
<feature type="region of interest" description="Disordered" evidence="1">
    <location>
        <begin position="1"/>
        <end position="66"/>
    </location>
</feature>
<reference evidence="2" key="1">
    <citation type="submission" date="2023-10" db="EMBL/GenBank/DDBJ databases">
        <authorList>
            <person name="Chen Y."/>
            <person name="Shah S."/>
            <person name="Dougan E. K."/>
            <person name="Thang M."/>
            <person name="Chan C."/>
        </authorList>
    </citation>
    <scope>NUCLEOTIDE SEQUENCE [LARGE SCALE GENOMIC DNA]</scope>
</reference>
<name>A0ABN9VDA8_9DINO</name>
<organism evidence="2 3">
    <name type="scientific">Prorocentrum cordatum</name>
    <dbReference type="NCBI Taxonomy" id="2364126"/>
    <lineage>
        <taxon>Eukaryota</taxon>
        <taxon>Sar</taxon>
        <taxon>Alveolata</taxon>
        <taxon>Dinophyceae</taxon>
        <taxon>Prorocentrales</taxon>
        <taxon>Prorocentraceae</taxon>
        <taxon>Prorocentrum</taxon>
    </lineage>
</organism>
<feature type="compositionally biased region" description="Polar residues" evidence="1">
    <location>
        <begin position="39"/>
        <end position="55"/>
    </location>
</feature>
<keyword evidence="3" id="KW-1185">Reference proteome</keyword>